<evidence type="ECO:0000256" key="2">
    <source>
        <dbReference type="SAM" id="SignalP"/>
    </source>
</evidence>
<protein>
    <submittedName>
        <fullName evidence="3">Uncharacterized protein</fullName>
    </submittedName>
</protein>
<accession>A0AAJ1TVY2</accession>
<gene>
    <name evidence="3" type="ORF">QO001_004653</name>
</gene>
<feature type="chain" id="PRO_5042543058" evidence="2">
    <location>
        <begin position="25"/>
        <end position="88"/>
    </location>
</feature>
<comment type="caution">
    <text evidence="3">The sequence shown here is derived from an EMBL/GenBank/DDBJ whole genome shotgun (WGS) entry which is preliminary data.</text>
</comment>
<dbReference type="AlphaFoldDB" id="A0AAJ1TVY2"/>
<sequence length="88" mass="8879">MTRTMTILGLSALLPMLAATAATAQSQTGTGGGPTSTVTAPHTSPVGRTMPPASGAGAATPNDRRDRTQQQIQDDKISQGICIGCSPK</sequence>
<keyword evidence="2" id="KW-0732">Signal</keyword>
<reference evidence="3" key="1">
    <citation type="submission" date="2023-07" db="EMBL/GenBank/DDBJ databases">
        <title>Genomic Encyclopedia of Type Strains, Phase IV (KMG-IV): sequencing the most valuable type-strain genomes for metagenomic binning, comparative biology and taxonomic classification.</title>
        <authorList>
            <person name="Goeker M."/>
        </authorList>
    </citation>
    <scope>NUCLEOTIDE SEQUENCE</scope>
    <source>
        <strain evidence="3">DSM 19569</strain>
    </source>
</reference>
<dbReference type="EMBL" id="JAUSWL010000010">
    <property type="protein sequence ID" value="MDQ0545706.1"/>
    <property type="molecule type" value="Genomic_DNA"/>
</dbReference>
<evidence type="ECO:0000256" key="1">
    <source>
        <dbReference type="SAM" id="MobiDB-lite"/>
    </source>
</evidence>
<feature type="signal peptide" evidence="2">
    <location>
        <begin position="1"/>
        <end position="24"/>
    </location>
</feature>
<name>A0AAJ1TVY2_9HYPH</name>
<organism evidence="3 4">
    <name type="scientific">Methylobacterium brachiatum</name>
    <dbReference type="NCBI Taxonomy" id="269660"/>
    <lineage>
        <taxon>Bacteria</taxon>
        <taxon>Pseudomonadati</taxon>
        <taxon>Pseudomonadota</taxon>
        <taxon>Alphaproteobacteria</taxon>
        <taxon>Hyphomicrobiales</taxon>
        <taxon>Methylobacteriaceae</taxon>
        <taxon>Methylobacterium</taxon>
    </lineage>
</organism>
<feature type="region of interest" description="Disordered" evidence="1">
    <location>
        <begin position="21"/>
        <end position="88"/>
    </location>
</feature>
<evidence type="ECO:0000313" key="4">
    <source>
        <dbReference type="Proteomes" id="UP001223420"/>
    </source>
</evidence>
<dbReference type="Proteomes" id="UP001223420">
    <property type="component" value="Unassembled WGS sequence"/>
</dbReference>
<dbReference type="RefSeq" id="WP_230367390.1">
    <property type="nucleotide sequence ID" value="NZ_JAJALK010000011.1"/>
</dbReference>
<feature type="compositionally biased region" description="Basic and acidic residues" evidence="1">
    <location>
        <begin position="62"/>
        <end position="77"/>
    </location>
</feature>
<proteinExistence type="predicted"/>
<evidence type="ECO:0000313" key="3">
    <source>
        <dbReference type="EMBL" id="MDQ0545706.1"/>
    </source>
</evidence>